<dbReference type="RefSeq" id="WP_102711946.1">
    <property type="nucleotide sequence ID" value="NZ_PJKA01000003.1"/>
</dbReference>
<comment type="caution">
    <text evidence="10">The sequence shown here is derived from an EMBL/GenBank/DDBJ whole genome shotgun (WGS) entry which is preliminary data.</text>
</comment>
<dbReference type="NCBIfam" id="NF003698">
    <property type="entry name" value="PRK05309.1"/>
    <property type="match status" value="1"/>
</dbReference>
<evidence type="ECO:0000313" key="11">
    <source>
        <dbReference type="Proteomes" id="UP000236000"/>
    </source>
</evidence>
<comment type="similarity">
    <text evidence="1 7 8">Belongs to the universal ribosomal protein uS11 family.</text>
</comment>
<accession>A0A2N8HG74</accession>
<feature type="compositionally biased region" description="Basic and acidic residues" evidence="9">
    <location>
        <begin position="38"/>
        <end position="50"/>
    </location>
</feature>
<dbReference type="EMBL" id="PJKA01000003">
    <property type="protein sequence ID" value="PNC19766.1"/>
    <property type="molecule type" value="Genomic_DNA"/>
</dbReference>
<keyword evidence="3 7" id="KW-0694">RNA-binding</keyword>
<evidence type="ECO:0000256" key="6">
    <source>
        <dbReference type="ARBA" id="ARBA00035160"/>
    </source>
</evidence>
<dbReference type="GO" id="GO:0019843">
    <property type="term" value="F:rRNA binding"/>
    <property type="evidence" value="ECO:0007669"/>
    <property type="project" value="UniProtKB-UniRule"/>
</dbReference>
<evidence type="ECO:0000256" key="3">
    <source>
        <dbReference type="ARBA" id="ARBA00022884"/>
    </source>
</evidence>
<dbReference type="PANTHER" id="PTHR11759">
    <property type="entry name" value="40S RIBOSOMAL PROTEIN S14/30S RIBOSOMAL PROTEIN S11"/>
    <property type="match status" value="1"/>
</dbReference>
<gene>
    <name evidence="7" type="primary">rpsK</name>
    <name evidence="10" type="ORF">CXU22_01785</name>
</gene>
<evidence type="ECO:0000256" key="7">
    <source>
        <dbReference type="HAMAP-Rule" id="MF_01310"/>
    </source>
</evidence>
<keyword evidence="5 7" id="KW-0687">Ribonucleoprotein</keyword>
<evidence type="ECO:0000256" key="4">
    <source>
        <dbReference type="ARBA" id="ARBA00022980"/>
    </source>
</evidence>
<dbReference type="InterPro" id="IPR036967">
    <property type="entry name" value="Ribosomal_uS11_sf"/>
</dbReference>
<dbReference type="AlphaFoldDB" id="A0A2N8HG74"/>
<dbReference type="NCBIfam" id="TIGR03632">
    <property type="entry name" value="uS11_bact"/>
    <property type="match status" value="1"/>
</dbReference>
<keyword evidence="4 7" id="KW-0689">Ribosomal protein</keyword>
<dbReference type="GO" id="GO:1990904">
    <property type="term" value="C:ribonucleoprotein complex"/>
    <property type="evidence" value="ECO:0007669"/>
    <property type="project" value="UniProtKB-KW"/>
</dbReference>
<dbReference type="InterPro" id="IPR001971">
    <property type="entry name" value="Ribosomal_uS11"/>
</dbReference>
<dbReference type="GO" id="GO:0003735">
    <property type="term" value="F:structural constituent of ribosome"/>
    <property type="evidence" value="ECO:0007669"/>
    <property type="project" value="InterPro"/>
</dbReference>
<proteinExistence type="inferred from homology"/>
<dbReference type="Pfam" id="PF00411">
    <property type="entry name" value="Ribosomal_S11"/>
    <property type="match status" value="1"/>
</dbReference>
<evidence type="ECO:0000256" key="8">
    <source>
        <dbReference type="RuleBase" id="RU003629"/>
    </source>
</evidence>
<evidence type="ECO:0000256" key="5">
    <source>
        <dbReference type="ARBA" id="ARBA00023274"/>
    </source>
</evidence>
<keyword evidence="2 7" id="KW-0699">rRNA-binding</keyword>
<feature type="region of interest" description="Disordered" evidence="9">
    <location>
        <begin position="1"/>
        <end position="55"/>
    </location>
</feature>
<evidence type="ECO:0000256" key="1">
    <source>
        <dbReference type="ARBA" id="ARBA00006194"/>
    </source>
</evidence>
<feature type="compositionally biased region" description="Low complexity" evidence="9">
    <location>
        <begin position="9"/>
        <end position="37"/>
    </location>
</feature>
<protein>
    <recommendedName>
        <fullName evidence="6 7">Small ribosomal subunit protein uS11</fullName>
    </recommendedName>
</protein>
<reference evidence="10 11" key="1">
    <citation type="journal article" date="2017" name="BMC Genomics">
        <title>Genome sequencing of 39 Akkermansia muciniphila isolates reveals its population structure, genomic and functional diverisity, and global distribution in mammalian gut microbiotas.</title>
        <authorList>
            <person name="Guo X."/>
            <person name="Li S."/>
            <person name="Zhang J."/>
            <person name="Wu F."/>
            <person name="Li X."/>
            <person name="Wu D."/>
            <person name="Zhang M."/>
            <person name="Ou Z."/>
            <person name="Jie Z."/>
            <person name="Yan Q."/>
            <person name="Li P."/>
            <person name="Yi J."/>
            <person name="Peng Y."/>
        </authorList>
    </citation>
    <scope>NUCLEOTIDE SEQUENCE [LARGE SCALE GENOMIC DNA]</scope>
    <source>
        <strain evidence="10 11">GP24</strain>
    </source>
</reference>
<dbReference type="GO" id="GO:0006412">
    <property type="term" value="P:translation"/>
    <property type="evidence" value="ECO:0007669"/>
    <property type="project" value="UniProtKB-UniRule"/>
</dbReference>
<dbReference type="Gene3D" id="3.30.420.80">
    <property type="entry name" value="Ribosomal protein S11"/>
    <property type="match status" value="1"/>
</dbReference>
<name>A0A2N8HG74_9BACT</name>
<dbReference type="InterPro" id="IPR018102">
    <property type="entry name" value="Ribosomal_uS11_CS"/>
</dbReference>
<dbReference type="HAMAP" id="MF_01310">
    <property type="entry name" value="Ribosomal_uS11"/>
    <property type="match status" value="1"/>
</dbReference>
<organism evidence="10 11">
    <name type="scientific">Akkermansia muciniphila</name>
    <dbReference type="NCBI Taxonomy" id="239935"/>
    <lineage>
        <taxon>Bacteria</taxon>
        <taxon>Pseudomonadati</taxon>
        <taxon>Verrucomicrobiota</taxon>
        <taxon>Verrucomicrobiia</taxon>
        <taxon>Verrucomicrobiales</taxon>
        <taxon>Akkermansiaceae</taxon>
        <taxon>Akkermansia</taxon>
    </lineage>
</organism>
<dbReference type="Proteomes" id="UP000236000">
    <property type="component" value="Unassembled WGS sequence"/>
</dbReference>
<comment type="subunit">
    <text evidence="7">Part of the 30S ribosomal subunit. Interacts with proteins S7 and S18. Binds to IF-3.</text>
</comment>
<evidence type="ECO:0000313" key="10">
    <source>
        <dbReference type="EMBL" id="PNC19766.1"/>
    </source>
</evidence>
<dbReference type="InterPro" id="IPR019981">
    <property type="entry name" value="Ribosomal_uS11_bac-type"/>
</dbReference>
<evidence type="ECO:0000256" key="2">
    <source>
        <dbReference type="ARBA" id="ARBA00022730"/>
    </source>
</evidence>
<dbReference type="SUPFAM" id="SSF53137">
    <property type="entry name" value="Translational machinery components"/>
    <property type="match status" value="1"/>
</dbReference>
<dbReference type="PROSITE" id="PS00054">
    <property type="entry name" value="RIBOSOMAL_S11"/>
    <property type="match status" value="1"/>
</dbReference>
<evidence type="ECO:0000256" key="9">
    <source>
        <dbReference type="SAM" id="MobiDB-lite"/>
    </source>
</evidence>
<comment type="function">
    <text evidence="7">Located on the platform of the 30S subunit, it bridges several disparate RNA helices of the 16S rRNA. Forms part of the Shine-Dalgarno cleft in the 70S ribosome.</text>
</comment>
<sequence length="186" mass="19414">MASEEITNETAEQPVETAAPAPAPAAETPAAAASAPEETTKKPEPRKDIFAELGLGGDDDKPKILKAKGSKNVSSGVVHVSSTFNNTVVTVTDQRGNVIGWSSAGKMGFKGSRKSTAYAGQVVCQDACRQAMGHGLREVEVRVKGPGSGRESAVRAVQTIGIEITSIKDVTPIPHNGCRPPKARRV</sequence>
<dbReference type="GO" id="GO:0005840">
    <property type="term" value="C:ribosome"/>
    <property type="evidence" value="ECO:0007669"/>
    <property type="project" value="UniProtKB-KW"/>
</dbReference>
<dbReference type="FunFam" id="3.30.420.80:FF:000010">
    <property type="entry name" value="30S ribosomal protein S11"/>
    <property type="match status" value="1"/>
</dbReference>